<keyword evidence="1" id="KW-1185">Reference proteome</keyword>
<proteinExistence type="predicted"/>
<dbReference type="Proteomes" id="UP000035642">
    <property type="component" value="Unassembled WGS sequence"/>
</dbReference>
<dbReference type="AlphaFoldDB" id="A0A0K0D7G7"/>
<name>A0A0K0D7G7_ANGCA</name>
<protein>
    <submittedName>
        <fullName evidence="2">MADF domain-containing protein</fullName>
    </submittedName>
</protein>
<evidence type="ECO:0000313" key="1">
    <source>
        <dbReference type="Proteomes" id="UP000035642"/>
    </source>
</evidence>
<dbReference type="WBParaSite" id="ACAC_0000601201-mRNA-1">
    <property type="protein sequence ID" value="ACAC_0000601201-mRNA-1"/>
    <property type="gene ID" value="ACAC_0000601201"/>
</dbReference>
<evidence type="ECO:0000313" key="2">
    <source>
        <dbReference type="WBParaSite" id="ACAC_0000601201-mRNA-1"/>
    </source>
</evidence>
<reference evidence="1" key="1">
    <citation type="submission" date="2012-09" db="EMBL/GenBank/DDBJ databases">
        <authorList>
            <person name="Martin A.A."/>
        </authorList>
    </citation>
    <scope>NUCLEOTIDE SEQUENCE</scope>
</reference>
<reference evidence="2" key="2">
    <citation type="submission" date="2017-02" db="UniProtKB">
        <authorList>
            <consortium name="WormBaseParasite"/>
        </authorList>
    </citation>
    <scope>IDENTIFICATION</scope>
</reference>
<accession>A0A0K0D7G7</accession>
<organism evidence="1 2">
    <name type="scientific">Angiostrongylus cantonensis</name>
    <name type="common">Rat lungworm</name>
    <dbReference type="NCBI Taxonomy" id="6313"/>
    <lineage>
        <taxon>Eukaryota</taxon>
        <taxon>Metazoa</taxon>
        <taxon>Ecdysozoa</taxon>
        <taxon>Nematoda</taxon>
        <taxon>Chromadorea</taxon>
        <taxon>Rhabditida</taxon>
        <taxon>Rhabditina</taxon>
        <taxon>Rhabditomorpha</taxon>
        <taxon>Strongyloidea</taxon>
        <taxon>Metastrongylidae</taxon>
        <taxon>Angiostrongylus</taxon>
    </lineage>
</organism>
<sequence>MLNEVLSRRDWQIKEDPTDDYELVVEGLKSCAEYASVPQARRWDRITTTVKEMLEKRRKLKPDPNATCLTC</sequence>